<dbReference type="EMBL" id="JABSTQ010003323">
    <property type="protein sequence ID" value="KAG0443496.1"/>
    <property type="molecule type" value="Genomic_DNA"/>
</dbReference>
<reference evidence="1 2" key="1">
    <citation type="journal article" date="2020" name="Cell">
        <title>Large-Scale Comparative Analyses of Tick Genomes Elucidate Their Genetic Diversity and Vector Capacities.</title>
        <authorList>
            <consortium name="Tick Genome and Microbiome Consortium (TIGMIC)"/>
            <person name="Jia N."/>
            <person name="Wang J."/>
            <person name="Shi W."/>
            <person name="Du L."/>
            <person name="Sun Y."/>
            <person name="Zhan W."/>
            <person name="Jiang J.F."/>
            <person name="Wang Q."/>
            <person name="Zhang B."/>
            <person name="Ji P."/>
            <person name="Bell-Sakyi L."/>
            <person name="Cui X.M."/>
            <person name="Yuan T.T."/>
            <person name="Jiang B.G."/>
            <person name="Yang W.F."/>
            <person name="Lam T.T."/>
            <person name="Chang Q.C."/>
            <person name="Ding S.J."/>
            <person name="Wang X.J."/>
            <person name="Zhu J.G."/>
            <person name="Ruan X.D."/>
            <person name="Zhao L."/>
            <person name="Wei J.T."/>
            <person name="Ye R.Z."/>
            <person name="Que T.C."/>
            <person name="Du C.H."/>
            <person name="Zhou Y.H."/>
            <person name="Cheng J.X."/>
            <person name="Dai P.F."/>
            <person name="Guo W.B."/>
            <person name="Han X.H."/>
            <person name="Huang E.J."/>
            <person name="Li L.F."/>
            <person name="Wei W."/>
            <person name="Gao Y.C."/>
            <person name="Liu J.Z."/>
            <person name="Shao H.Z."/>
            <person name="Wang X."/>
            <person name="Wang C.C."/>
            <person name="Yang T.C."/>
            <person name="Huo Q.B."/>
            <person name="Li W."/>
            <person name="Chen H.Y."/>
            <person name="Chen S.E."/>
            <person name="Zhou L.G."/>
            <person name="Ni X.B."/>
            <person name="Tian J.H."/>
            <person name="Sheng Y."/>
            <person name="Liu T."/>
            <person name="Pan Y.S."/>
            <person name="Xia L.Y."/>
            <person name="Li J."/>
            <person name="Zhao F."/>
            <person name="Cao W.C."/>
        </authorList>
    </citation>
    <scope>NUCLEOTIDE SEQUENCE [LARGE SCALE GENOMIC DNA]</scope>
    <source>
        <strain evidence="1">Iper-2018</strain>
    </source>
</reference>
<dbReference type="Proteomes" id="UP000805193">
    <property type="component" value="Unassembled WGS sequence"/>
</dbReference>
<keyword evidence="2" id="KW-1185">Reference proteome</keyword>
<organism evidence="1 2">
    <name type="scientific">Ixodes persulcatus</name>
    <name type="common">Taiga tick</name>
    <dbReference type="NCBI Taxonomy" id="34615"/>
    <lineage>
        <taxon>Eukaryota</taxon>
        <taxon>Metazoa</taxon>
        <taxon>Ecdysozoa</taxon>
        <taxon>Arthropoda</taxon>
        <taxon>Chelicerata</taxon>
        <taxon>Arachnida</taxon>
        <taxon>Acari</taxon>
        <taxon>Parasitiformes</taxon>
        <taxon>Ixodida</taxon>
        <taxon>Ixodoidea</taxon>
        <taxon>Ixodidae</taxon>
        <taxon>Ixodinae</taxon>
        <taxon>Ixodes</taxon>
    </lineage>
</organism>
<name>A0AC60QXI5_IXOPE</name>
<gene>
    <name evidence="1" type="ORF">HPB47_014851</name>
</gene>
<comment type="caution">
    <text evidence="1">The sequence shown here is derived from an EMBL/GenBank/DDBJ whole genome shotgun (WGS) entry which is preliminary data.</text>
</comment>
<evidence type="ECO:0000313" key="2">
    <source>
        <dbReference type="Proteomes" id="UP000805193"/>
    </source>
</evidence>
<accession>A0AC60QXI5</accession>
<proteinExistence type="predicted"/>
<evidence type="ECO:0000313" key="1">
    <source>
        <dbReference type="EMBL" id="KAG0443496.1"/>
    </source>
</evidence>
<protein>
    <submittedName>
        <fullName evidence="1">Uncharacterized protein</fullName>
    </submittedName>
</protein>
<sequence length="354" mass="39857">MNNEIDMENSASTRTSGTHMEFDENSGRTLSQPGPWYEVLKERKSQKTADENRIKGDSKANSAQNLNGETSGLTNPKMQPTNNQLQQQRRGDGRTRGGNNTPPRKRMLPPLPEDEYKVVYRPRTGLNLSTWHRHSRRFSIQFYSNVTIQTQWAQNLIIASTADEDYAMKLSMITQKQLGAALYELMPFLKPLPGTVRGIRAVLQGLRECRPQTGRLPQPGHKQVSTDAERKILKTITNASLSASCATNPTKRQARNARNDSNQQHERSPLPQYRVMSWPQLGSHSPHAADPFPPLPVKQQDSKHSLRATSPSDRAPADTDEGQWEDQLTSSKPEEQSQLVNRARLAARDYGILD</sequence>